<feature type="compositionally biased region" description="Low complexity" evidence="1">
    <location>
        <begin position="160"/>
        <end position="172"/>
    </location>
</feature>
<organism evidence="2 3">
    <name type="scientific">Phtheirospermum japonicum</name>
    <dbReference type="NCBI Taxonomy" id="374723"/>
    <lineage>
        <taxon>Eukaryota</taxon>
        <taxon>Viridiplantae</taxon>
        <taxon>Streptophyta</taxon>
        <taxon>Embryophyta</taxon>
        <taxon>Tracheophyta</taxon>
        <taxon>Spermatophyta</taxon>
        <taxon>Magnoliopsida</taxon>
        <taxon>eudicotyledons</taxon>
        <taxon>Gunneridae</taxon>
        <taxon>Pentapetalae</taxon>
        <taxon>asterids</taxon>
        <taxon>lamiids</taxon>
        <taxon>Lamiales</taxon>
        <taxon>Orobanchaceae</taxon>
        <taxon>Orobanchaceae incertae sedis</taxon>
        <taxon>Phtheirospermum</taxon>
    </lineage>
</organism>
<feature type="compositionally biased region" description="Polar residues" evidence="1">
    <location>
        <begin position="418"/>
        <end position="433"/>
    </location>
</feature>
<evidence type="ECO:0000256" key="1">
    <source>
        <dbReference type="SAM" id="MobiDB-lite"/>
    </source>
</evidence>
<feature type="compositionally biased region" description="Polar residues" evidence="1">
    <location>
        <begin position="334"/>
        <end position="345"/>
    </location>
</feature>
<feature type="region of interest" description="Disordered" evidence="1">
    <location>
        <begin position="306"/>
        <end position="433"/>
    </location>
</feature>
<evidence type="ECO:0000313" key="2">
    <source>
        <dbReference type="EMBL" id="GFP92617.1"/>
    </source>
</evidence>
<protein>
    <submittedName>
        <fullName evidence="2">Uncharacterized protein</fullName>
    </submittedName>
</protein>
<proteinExistence type="predicted"/>
<feature type="region of interest" description="Disordered" evidence="1">
    <location>
        <begin position="160"/>
        <end position="193"/>
    </location>
</feature>
<name>A0A830BWZ1_9LAMI</name>
<accession>A0A830BWZ1</accession>
<reference evidence="2" key="1">
    <citation type="submission" date="2020-07" db="EMBL/GenBank/DDBJ databases">
        <title>Ethylene signaling mediates host invasion by parasitic plants.</title>
        <authorList>
            <person name="Yoshida S."/>
        </authorList>
    </citation>
    <scope>NUCLEOTIDE SEQUENCE</scope>
    <source>
        <strain evidence="2">Okayama</strain>
    </source>
</reference>
<evidence type="ECO:0000313" key="3">
    <source>
        <dbReference type="Proteomes" id="UP000653305"/>
    </source>
</evidence>
<comment type="caution">
    <text evidence="2">The sequence shown here is derived from an EMBL/GenBank/DDBJ whole genome shotgun (WGS) entry which is preliminary data.</text>
</comment>
<keyword evidence="3" id="KW-1185">Reference proteome</keyword>
<dbReference type="AlphaFoldDB" id="A0A830BWZ1"/>
<dbReference type="PANTHER" id="PTHR36723">
    <property type="entry name" value="F22C12.19"/>
    <property type="match status" value="1"/>
</dbReference>
<gene>
    <name evidence="2" type="ORF">PHJA_001405900</name>
</gene>
<dbReference type="EMBL" id="BMAC01000284">
    <property type="protein sequence ID" value="GFP92617.1"/>
    <property type="molecule type" value="Genomic_DNA"/>
</dbReference>
<dbReference type="PANTHER" id="PTHR36723:SF1">
    <property type="entry name" value="F22C12.19"/>
    <property type="match status" value="1"/>
</dbReference>
<dbReference type="Proteomes" id="UP000653305">
    <property type="component" value="Unassembled WGS sequence"/>
</dbReference>
<sequence>MKAQILKVLSDGLIGYHPVIIDLTTESHSGLCGSKSDVFDITKYVDEPPLDELLRGSYSCPSIKDKEKTTTNSNSNLLQSFRNACSILQAQNIAQAPNCAETNGSKGDSCPADLSLSEKVNESDDKIKISDIADSPLYKPKDILERLALPPPKDLDVLLSESSKTTSSSKNSADPRSGKPISQRNGLPPFPWSHSFSGHNKLGSDAVKLSMSRAICQGRWVKVKNCTSLQKDSADLLKDFESLRFDQSLVPSISERREYEFPPIERVLSASGASSPPKAPTDEYSTTYAAAQTLLDIASYSSTKNPSETVKWLKKPSQTAMKASKSKATERSEISFQAPKSSTIRPHNPSKAARDDGFSSKKLKLSTDVPNTYITEPVRKGTSPPRKLFRDPNANTDSYGTNLVKKPSMVKTPRSTDRPGSSSSKPKFWKSNP</sequence>
<dbReference type="OrthoDB" id="755659at2759"/>